<feature type="region of interest" description="Disordered" evidence="1">
    <location>
        <begin position="1"/>
        <end position="24"/>
    </location>
</feature>
<sequence>MSTSTGPTSETPTSAQDLSTDEAPASTELSWPASYFPKLGGSITMIFAAILGSLLTSWIARRACPDSWTGQYCESCRTCFTSFRGRTRKKSAIVLPADQDPILRWTVGPGPNPFTTTQEQPSGTSSSEGLKNGGDISIETETKAKPRAKPSFMTISSLVSNFTVPRTDLTSIALEQVNTDKNKKSSKEDANKDTSTETKTSTGNKDGDGQIKMSKESLTEDDSNLANGAIVSKTDKESVGEQEDISSYDENEPLHQTHVKEVTVETHANPLRRYSHDEIIDPREVAKLDSPSQKSETYSSDFESSATHMTLESGLYSESPIRTIYEEVKSQ</sequence>
<feature type="region of interest" description="Disordered" evidence="1">
    <location>
        <begin position="282"/>
        <end position="322"/>
    </location>
</feature>
<feature type="compositionally biased region" description="Polar residues" evidence="1">
    <location>
        <begin position="290"/>
        <end position="310"/>
    </location>
</feature>
<evidence type="ECO:0000256" key="2">
    <source>
        <dbReference type="SAM" id="Phobius"/>
    </source>
</evidence>
<name>A0A9Q1CBY8_HOLLE</name>
<feature type="compositionally biased region" description="Low complexity" evidence="1">
    <location>
        <begin position="1"/>
        <end position="14"/>
    </location>
</feature>
<feature type="compositionally biased region" description="Basic and acidic residues" evidence="1">
    <location>
        <begin position="179"/>
        <end position="196"/>
    </location>
</feature>
<gene>
    <name evidence="3" type="ORF">HOLleu_13039</name>
</gene>
<feature type="compositionally biased region" description="Polar residues" evidence="1">
    <location>
        <begin position="113"/>
        <end position="129"/>
    </location>
</feature>
<keyword evidence="4" id="KW-1185">Reference proteome</keyword>
<evidence type="ECO:0000256" key="1">
    <source>
        <dbReference type="SAM" id="MobiDB-lite"/>
    </source>
</evidence>
<feature type="compositionally biased region" description="Basic and acidic residues" evidence="1">
    <location>
        <begin position="205"/>
        <end position="218"/>
    </location>
</feature>
<proteinExistence type="predicted"/>
<organism evidence="3 4">
    <name type="scientific">Holothuria leucospilota</name>
    <name type="common">Black long sea cucumber</name>
    <name type="synonym">Mertensiothuria leucospilota</name>
    <dbReference type="NCBI Taxonomy" id="206669"/>
    <lineage>
        <taxon>Eukaryota</taxon>
        <taxon>Metazoa</taxon>
        <taxon>Echinodermata</taxon>
        <taxon>Eleutherozoa</taxon>
        <taxon>Echinozoa</taxon>
        <taxon>Holothuroidea</taxon>
        <taxon>Aspidochirotacea</taxon>
        <taxon>Aspidochirotida</taxon>
        <taxon>Holothuriidae</taxon>
        <taxon>Holothuria</taxon>
    </lineage>
</organism>
<keyword evidence="2" id="KW-0472">Membrane</keyword>
<feature type="region of interest" description="Disordered" evidence="1">
    <location>
        <begin position="108"/>
        <end position="135"/>
    </location>
</feature>
<evidence type="ECO:0000313" key="4">
    <source>
        <dbReference type="Proteomes" id="UP001152320"/>
    </source>
</evidence>
<comment type="caution">
    <text evidence="3">The sequence shown here is derived from an EMBL/GenBank/DDBJ whole genome shotgun (WGS) entry which is preliminary data.</text>
</comment>
<feature type="region of interest" description="Disordered" evidence="1">
    <location>
        <begin position="179"/>
        <end position="255"/>
    </location>
</feature>
<keyword evidence="2" id="KW-1133">Transmembrane helix</keyword>
<reference evidence="3" key="1">
    <citation type="submission" date="2021-10" db="EMBL/GenBank/DDBJ databases">
        <title>Tropical sea cucumber genome reveals ecological adaptation and Cuvierian tubules defense mechanism.</title>
        <authorList>
            <person name="Chen T."/>
        </authorList>
    </citation>
    <scope>NUCLEOTIDE SEQUENCE</scope>
    <source>
        <strain evidence="3">Nanhai2018</strain>
        <tissue evidence="3">Muscle</tissue>
    </source>
</reference>
<feature type="transmembrane region" description="Helical" evidence="2">
    <location>
        <begin position="39"/>
        <end position="60"/>
    </location>
</feature>
<dbReference type="EMBL" id="JAIZAY010000005">
    <property type="protein sequence ID" value="KAJ8042066.1"/>
    <property type="molecule type" value="Genomic_DNA"/>
</dbReference>
<dbReference type="OrthoDB" id="10581692at2759"/>
<protein>
    <submittedName>
        <fullName evidence="3">Uncharacterized protein</fullName>
    </submittedName>
</protein>
<dbReference type="AlphaFoldDB" id="A0A9Q1CBY8"/>
<dbReference type="Proteomes" id="UP001152320">
    <property type="component" value="Chromosome 5"/>
</dbReference>
<feature type="compositionally biased region" description="Acidic residues" evidence="1">
    <location>
        <begin position="240"/>
        <end position="251"/>
    </location>
</feature>
<keyword evidence="2" id="KW-0812">Transmembrane</keyword>
<accession>A0A9Q1CBY8</accession>
<evidence type="ECO:0000313" key="3">
    <source>
        <dbReference type="EMBL" id="KAJ8042066.1"/>
    </source>
</evidence>